<dbReference type="GO" id="GO:0009263">
    <property type="term" value="P:deoxyribonucleotide biosynthetic process"/>
    <property type="evidence" value="ECO:0007669"/>
    <property type="project" value="UniProtKB-KW"/>
</dbReference>
<sequence length="388" mass="44667">MSNPVDDLTPEARDKRDREEYVWRYRILKKRHPTVVVPSADDLKHKQISEIKSQYDDTRRELAAPTTEFGRDCAFFPIKYPNLLKFYRKQTEMFWFAPEIDMSQDREDWAALDEPTKKMIKFVLCFFAQADGLVIENITKNFQDQTSAVFKEAGHFYVAQNLIETVHNEVYSVMIDVFITDPVEREQALNAIEHYPSIRKLGLWMKDWMDSDRPLHEQIIAFGCVESIIFVAFFVVIWYVKRRNILGGLCKANEFIARDEALHALFAVELFDTMRKQPGGLGISAADEAAMTRKIIRDAVDLAEHLVRTMLAADLVGLSADDLVEYVKVTADSFSTQLGHGPIYDAASPFEWMAAIGMVNRTNFFEQRVTEYSKLKAGNFEFCTTADF</sequence>
<dbReference type="EMBL" id="MK500335">
    <property type="protein sequence ID" value="QBK86714.1"/>
    <property type="molecule type" value="Genomic_DNA"/>
</dbReference>
<dbReference type="Pfam" id="PF00268">
    <property type="entry name" value="Ribonuc_red_sm"/>
    <property type="match status" value="1"/>
</dbReference>
<proteinExistence type="inferred from homology"/>
<name>A0A481YVY9_9VIRU</name>
<gene>
    <name evidence="9" type="ORF">LCMAC103_00430</name>
</gene>
<keyword evidence="4" id="KW-0560">Oxidoreductase</keyword>
<keyword evidence="6" id="KW-0215">Deoxyribonucleotide synthesis</keyword>
<organism evidence="9">
    <name type="scientific">Marseillevirus LCMAC103</name>
    <dbReference type="NCBI Taxonomy" id="2506604"/>
    <lineage>
        <taxon>Viruses</taxon>
        <taxon>Varidnaviria</taxon>
        <taxon>Bamfordvirae</taxon>
        <taxon>Nucleocytoviricota</taxon>
        <taxon>Megaviricetes</taxon>
        <taxon>Pimascovirales</taxon>
        <taxon>Pimascovirales incertae sedis</taxon>
        <taxon>Marseilleviridae</taxon>
    </lineage>
</organism>
<dbReference type="InterPro" id="IPR033909">
    <property type="entry name" value="RNR_small"/>
</dbReference>
<keyword evidence="8" id="KW-0472">Membrane</keyword>
<dbReference type="InterPro" id="IPR012348">
    <property type="entry name" value="RNR-like"/>
</dbReference>
<protein>
    <recommendedName>
        <fullName evidence="3">ribonucleoside-diphosphate reductase</fullName>
        <ecNumber evidence="3">1.17.4.1</ecNumber>
    </recommendedName>
</protein>
<comment type="similarity">
    <text evidence="2">Belongs to the ribonucleoside diphosphate reductase small chain family.</text>
</comment>
<comment type="function">
    <text evidence="7">Ribonucleoside-diphosphate reductase holoenzyme provides the precursors necessary for viral DNA synthesis. Allows virus growth in non-dividing cells. Catalyzes the biosynthesis of deoxyribonucleotides from the corresponding ribonucleotides.</text>
</comment>
<evidence type="ECO:0000256" key="4">
    <source>
        <dbReference type="ARBA" id="ARBA00023002"/>
    </source>
</evidence>
<dbReference type="CDD" id="cd01049">
    <property type="entry name" value="RNRR2"/>
    <property type="match status" value="1"/>
</dbReference>
<evidence type="ECO:0000256" key="6">
    <source>
        <dbReference type="ARBA" id="ARBA00023116"/>
    </source>
</evidence>
<evidence type="ECO:0000256" key="8">
    <source>
        <dbReference type="SAM" id="Phobius"/>
    </source>
</evidence>
<dbReference type="PANTHER" id="PTHR23409:SF18">
    <property type="entry name" value="RIBONUCLEOSIDE-DIPHOSPHATE REDUCTASE SUBUNIT M2"/>
    <property type="match status" value="1"/>
</dbReference>
<evidence type="ECO:0000256" key="1">
    <source>
        <dbReference type="ARBA" id="ARBA00001962"/>
    </source>
</evidence>
<dbReference type="UniPathway" id="UPA00326"/>
<keyword evidence="5" id="KW-0408">Iron</keyword>
<accession>A0A481YVY9</accession>
<dbReference type="InterPro" id="IPR009078">
    <property type="entry name" value="Ferritin-like_SF"/>
</dbReference>
<dbReference type="Gene3D" id="1.10.620.20">
    <property type="entry name" value="Ribonucleotide Reductase, subunit A"/>
    <property type="match status" value="1"/>
</dbReference>
<dbReference type="SUPFAM" id="SSF47240">
    <property type="entry name" value="Ferritin-like"/>
    <property type="match status" value="1"/>
</dbReference>
<keyword evidence="8" id="KW-1133">Transmembrane helix</keyword>
<dbReference type="InterPro" id="IPR000358">
    <property type="entry name" value="RNR_small_fam"/>
</dbReference>
<dbReference type="PANTHER" id="PTHR23409">
    <property type="entry name" value="RIBONUCLEOSIDE-DIPHOSPHATE REDUCTASE SMALL CHAIN"/>
    <property type="match status" value="1"/>
</dbReference>
<evidence type="ECO:0000313" key="9">
    <source>
        <dbReference type="EMBL" id="QBK86714.1"/>
    </source>
</evidence>
<reference evidence="9" key="1">
    <citation type="journal article" date="2019" name="MBio">
        <title>Virus Genomes from Deep Sea Sediments Expand the Ocean Megavirome and Support Independent Origins of Viral Gigantism.</title>
        <authorList>
            <person name="Backstrom D."/>
            <person name="Yutin N."/>
            <person name="Jorgensen S.L."/>
            <person name="Dharamshi J."/>
            <person name="Homa F."/>
            <person name="Zaremba-Niedwiedzka K."/>
            <person name="Spang A."/>
            <person name="Wolf Y.I."/>
            <person name="Koonin E.V."/>
            <person name="Ettema T.J."/>
        </authorList>
    </citation>
    <scope>NUCLEOTIDE SEQUENCE</scope>
</reference>
<evidence type="ECO:0000256" key="3">
    <source>
        <dbReference type="ARBA" id="ARBA00012274"/>
    </source>
</evidence>
<feature type="transmembrane region" description="Helical" evidence="8">
    <location>
        <begin position="219"/>
        <end position="240"/>
    </location>
</feature>
<evidence type="ECO:0000256" key="7">
    <source>
        <dbReference type="ARBA" id="ARBA00025523"/>
    </source>
</evidence>
<evidence type="ECO:0000256" key="2">
    <source>
        <dbReference type="ARBA" id="ARBA00009303"/>
    </source>
</evidence>
<evidence type="ECO:0000256" key="5">
    <source>
        <dbReference type="ARBA" id="ARBA00023004"/>
    </source>
</evidence>
<keyword evidence="8" id="KW-0812">Transmembrane</keyword>
<dbReference type="EC" id="1.17.4.1" evidence="3"/>
<dbReference type="GO" id="GO:0004748">
    <property type="term" value="F:ribonucleoside-diphosphate reductase activity, thioredoxin disulfide as acceptor"/>
    <property type="evidence" value="ECO:0007669"/>
    <property type="project" value="UniProtKB-EC"/>
</dbReference>
<comment type="cofactor">
    <cofactor evidence="1">
        <name>Fe cation</name>
        <dbReference type="ChEBI" id="CHEBI:24875"/>
    </cofactor>
</comment>